<sequence>MEINHIMTNITKNLKALDFFCSAGGVTCGFKQAGIDVLGGIDIDPSCKETYEKNNATKYLTADVSNLRKEEVGKFFGIRKYQGDLIFVGCSPCQYYSNINTDKRKSKSTRLLLEDFQDFVEYYRPGYVFIENVPGFDKKPESPINKFKLFLTENGYSFKDGVVNAKNYGVPQNRRRYILIASRLTSICELPKPDKTNVKTVFEAIGNQSVFKPIEAGHKDKTDFIHSSASLSKLNMNRIINTTHNGGDRRSWPDCLKSEGFKKHGGHYDVYGRMKWNSPSPTITTRFVSYSNGRYGHPEQNRAISLREGAALQSFPLNYIFISNSQGTIARMIGNAVPPVLAKAIGLTILKYANGNK</sequence>
<dbReference type="InterPro" id="IPR029063">
    <property type="entry name" value="SAM-dependent_MTases_sf"/>
</dbReference>
<gene>
    <name evidence="9" type="ORF">QQ008_24310</name>
</gene>
<reference evidence="9" key="1">
    <citation type="submission" date="2023-06" db="EMBL/GenBank/DDBJ databases">
        <title>Genomic of Parafulvivirga corallium.</title>
        <authorList>
            <person name="Wang G."/>
        </authorList>
    </citation>
    <scope>NUCLEOTIDE SEQUENCE</scope>
    <source>
        <strain evidence="9">BMA10</strain>
    </source>
</reference>
<evidence type="ECO:0000256" key="7">
    <source>
        <dbReference type="PROSITE-ProRule" id="PRU01016"/>
    </source>
</evidence>
<evidence type="ECO:0000256" key="5">
    <source>
        <dbReference type="ARBA" id="ARBA00022747"/>
    </source>
</evidence>
<evidence type="ECO:0000256" key="6">
    <source>
        <dbReference type="ARBA" id="ARBA00047422"/>
    </source>
</evidence>
<evidence type="ECO:0000256" key="3">
    <source>
        <dbReference type="ARBA" id="ARBA00022679"/>
    </source>
</evidence>
<accession>A0ABT8KVW3</accession>
<dbReference type="RefSeq" id="WP_346754558.1">
    <property type="nucleotide sequence ID" value="NZ_JAUJEA010000011.1"/>
</dbReference>
<dbReference type="PANTHER" id="PTHR10629">
    <property type="entry name" value="CYTOSINE-SPECIFIC METHYLTRANSFERASE"/>
    <property type="match status" value="1"/>
</dbReference>
<dbReference type="Gene3D" id="3.90.120.10">
    <property type="entry name" value="DNA Methylase, subunit A, domain 2"/>
    <property type="match status" value="1"/>
</dbReference>
<evidence type="ECO:0000256" key="2">
    <source>
        <dbReference type="ARBA" id="ARBA00022603"/>
    </source>
</evidence>
<keyword evidence="2 7" id="KW-0489">Methyltransferase</keyword>
<comment type="caution">
    <text evidence="9">The sequence shown here is derived from an EMBL/GenBank/DDBJ whole genome shotgun (WGS) entry which is preliminary data.</text>
</comment>
<feature type="active site" evidence="7">
    <location>
        <position position="93"/>
    </location>
</feature>
<dbReference type="InterPro" id="IPR031303">
    <property type="entry name" value="C5_meth_CS"/>
</dbReference>
<dbReference type="PANTHER" id="PTHR10629:SF52">
    <property type="entry name" value="DNA (CYTOSINE-5)-METHYLTRANSFERASE 1"/>
    <property type="match status" value="1"/>
</dbReference>
<evidence type="ECO:0000256" key="8">
    <source>
        <dbReference type="RuleBase" id="RU000416"/>
    </source>
</evidence>
<dbReference type="EMBL" id="JAUJEA010000011">
    <property type="protein sequence ID" value="MDN5204538.1"/>
    <property type="molecule type" value="Genomic_DNA"/>
</dbReference>
<evidence type="ECO:0000256" key="4">
    <source>
        <dbReference type="ARBA" id="ARBA00022691"/>
    </source>
</evidence>
<evidence type="ECO:0000256" key="1">
    <source>
        <dbReference type="ARBA" id="ARBA00011975"/>
    </source>
</evidence>
<dbReference type="NCBIfam" id="TIGR00675">
    <property type="entry name" value="dcm"/>
    <property type="match status" value="1"/>
</dbReference>
<evidence type="ECO:0000313" key="9">
    <source>
        <dbReference type="EMBL" id="MDN5204538.1"/>
    </source>
</evidence>
<proteinExistence type="inferred from homology"/>
<name>A0ABT8KVW3_9BACT</name>
<dbReference type="InterPro" id="IPR050390">
    <property type="entry name" value="C5-Methyltransferase"/>
</dbReference>
<dbReference type="InterPro" id="IPR001525">
    <property type="entry name" value="C5_MeTfrase"/>
</dbReference>
<keyword evidence="3 7" id="KW-0808">Transferase</keyword>
<dbReference type="EC" id="2.1.1.37" evidence="1"/>
<dbReference type="PROSITE" id="PS00095">
    <property type="entry name" value="C5_MTASE_2"/>
    <property type="match status" value="1"/>
</dbReference>
<comment type="catalytic activity">
    <reaction evidence="6">
        <text>a 2'-deoxycytidine in DNA + S-adenosyl-L-methionine = a 5-methyl-2'-deoxycytidine in DNA + S-adenosyl-L-homocysteine + H(+)</text>
        <dbReference type="Rhea" id="RHEA:13681"/>
        <dbReference type="Rhea" id="RHEA-COMP:11369"/>
        <dbReference type="Rhea" id="RHEA-COMP:11370"/>
        <dbReference type="ChEBI" id="CHEBI:15378"/>
        <dbReference type="ChEBI" id="CHEBI:57856"/>
        <dbReference type="ChEBI" id="CHEBI:59789"/>
        <dbReference type="ChEBI" id="CHEBI:85452"/>
        <dbReference type="ChEBI" id="CHEBI:85454"/>
        <dbReference type="EC" id="2.1.1.37"/>
    </reaction>
</comment>
<dbReference type="GO" id="GO:0003886">
    <property type="term" value="F:DNA (cytosine-5-)-methyltransferase activity"/>
    <property type="evidence" value="ECO:0007669"/>
    <property type="project" value="UniProtKB-EC"/>
</dbReference>
<dbReference type="PRINTS" id="PR00105">
    <property type="entry name" value="C5METTRFRASE"/>
</dbReference>
<dbReference type="Pfam" id="PF00145">
    <property type="entry name" value="DNA_methylase"/>
    <property type="match status" value="1"/>
</dbReference>
<keyword evidence="10" id="KW-1185">Reference proteome</keyword>
<dbReference type="PROSITE" id="PS51679">
    <property type="entry name" value="SAM_MT_C5"/>
    <property type="match status" value="1"/>
</dbReference>
<keyword evidence="4 7" id="KW-0949">S-adenosyl-L-methionine</keyword>
<dbReference type="Gene3D" id="3.40.50.150">
    <property type="entry name" value="Vaccinia Virus protein VP39"/>
    <property type="match status" value="1"/>
</dbReference>
<evidence type="ECO:0000313" key="10">
    <source>
        <dbReference type="Proteomes" id="UP001172082"/>
    </source>
</evidence>
<organism evidence="9 10">
    <name type="scientific">Splendidivirga corallicola</name>
    <dbReference type="NCBI Taxonomy" id="3051826"/>
    <lineage>
        <taxon>Bacteria</taxon>
        <taxon>Pseudomonadati</taxon>
        <taxon>Bacteroidota</taxon>
        <taxon>Cytophagia</taxon>
        <taxon>Cytophagales</taxon>
        <taxon>Splendidivirgaceae</taxon>
        <taxon>Splendidivirga</taxon>
    </lineage>
</organism>
<dbReference type="GO" id="GO:0032259">
    <property type="term" value="P:methylation"/>
    <property type="evidence" value="ECO:0007669"/>
    <property type="project" value="UniProtKB-KW"/>
</dbReference>
<keyword evidence="5" id="KW-0680">Restriction system</keyword>
<comment type="similarity">
    <text evidence="7 8">Belongs to the class I-like SAM-binding methyltransferase superfamily. C5-methyltransferase family.</text>
</comment>
<protein>
    <recommendedName>
        <fullName evidence="1">DNA (cytosine-5-)-methyltransferase</fullName>
        <ecNumber evidence="1">2.1.1.37</ecNumber>
    </recommendedName>
</protein>
<dbReference type="Proteomes" id="UP001172082">
    <property type="component" value="Unassembled WGS sequence"/>
</dbReference>
<dbReference type="SUPFAM" id="SSF53335">
    <property type="entry name" value="S-adenosyl-L-methionine-dependent methyltransferases"/>
    <property type="match status" value="1"/>
</dbReference>